<dbReference type="EMBL" id="BMAO01008907">
    <property type="protein sequence ID" value="GFR27392.1"/>
    <property type="molecule type" value="Genomic_DNA"/>
</dbReference>
<feature type="domain" description="DUF5641" evidence="2">
    <location>
        <begin position="4"/>
        <end position="50"/>
    </location>
</feature>
<feature type="compositionally biased region" description="Pro residues" evidence="1">
    <location>
        <begin position="82"/>
        <end position="91"/>
    </location>
</feature>
<dbReference type="OrthoDB" id="6424002at2759"/>
<sequence>MKVKNNSKKLNWPLGRVIELYPGKDGFERVAKLQVANGFVISPLQRLYPLEMSVSDLPSDIALGENFLESNKDSDRLKSPEVPVPSSPAPNPVAEVSQPVKQTGSGWRIVPRQHLNL</sequence>
<comment type="caution">
    <text evidence="3">The sequence shown here is derived from an EMBL/GenBank/DDBJ whole genome shotgun (WGS) entry which is preliminary data.</text>
</comment>
<feature type="region of interest" description="Disordered" evidence="1">
    <location>
        <begin position="68"/>
        <end position="104"/>
    </location>
</feature>
<dbReference type="AlphaFoldDB" id="A0A8X6HNU5"/>
<organism evidence="3 4">
    <name type="scientific">Trichonephila clavata</name>
    <name type="common">Joro spider</name>
    <name type="synonym">Nephila clavata</name>
    <dbReference type="NCBI Taxonomy" id="2740835"/>
    <lineage>
        <taxon>Eukaryota</taxon>
        <taxon>Metazoa</taxon>
        <taxon>Ecdysozoa</taxon>
        <taxon>Arthropoda</taxon>
        <taxon>Chelicerata</taxon>
        <taxon>Arachnida</taxon>
        <taxon>Araneae</taxon>
        <taxon>Araneomorphae</taxon>
        <taxon>Entelegynae</taxon>
        <taxon>Araneoidea</taxon>
        <taxon>Nephilidae</taxon>
        <taxon>Trichonephila</taxon>
    </lineage>
</organism>
<name>A0A8X6HNU5_TRICU</name>
<gene>
    <name evidence="3" type="ORF">TNCT_558261</name>
</gene>
<evidence type="ECO:0000313" key="3">
    <source>
        <dbReference type="EMBL" id="GFR27392.1"/>
    </source>
</evidence>
<dbReference type="Proteomes" id="UP000887116">
    <property type="component" value="Unassembled WGS sequence"/>
</dbReference>
<dbReference type="InterPro" id="IPR040676">
    <property type="entry name" value="DUF5641"/>
</dbReference>
<protein>
    <submittedName>
        <fullName evidence="3">DUF5641 domain-containing protein</fullName>
    </submittedName>
</protein>
<evidence type="ECO:0000259" key="2">
    <source>
        <dbReference type="Pfam" id="PF18701"/>
    </source>
</evidence>
<dbReference type="Pfam" id="PF18701">
    <property type="entry name" value="DUF5641"/>
    <property type="match status" value="1"/>
</dbReference>
<evidence type="ECO:0000313" key="4">
    <source>
        <dbReference type="Proteomes" id="UP000887116"/>
    </source>
</evidence>
<proteinExistence type="predicted"/>
<feature type="compositionally biased region" description="Basic and acidic residues" evidence="1">
    <location>
        <begin position="70"/>
        <end position="79"/>
    </location>
</feature>
<accession>A0A8X6HNU5</accession>
<reference evidence="3" key="1">
    <citation type="submission" date="2020-07" db="EMBL/GenBank/DDBJ databases">
        <title>Multicomponent nature underlies the extraordinary mechanical properties of spider dragline silk.</title>
        <authorList>
            <person name="Kono N."/>
            <person name="Nakamura H."/>
            <person name="Mori M."/>
            <person name="Yoshida Y."/>
            <person name="Ohtoshi R."/>
            <person name="Malay A.D."/>
            <person name="Moran D.A.P."/>
            <person name="Tomita M."/>
            <person name="Numata K."/>
            <person name="Arakawa K."/>
        </authorList>
    </citation>
    <scope>NUCLEOTIDE SEQUENCE</scope>
</reference>
<keyword evidence="4" id="KW-1185">Reference proteome</keyword>
<evidence type="ECO:0000256" key="1">
    <source>
        <dbReference type="SAM" id="MobiDB-lite"/>
    </source>
</evidence>